<dbReference type="EMBL" id="QRDW01000010">
    <property type="protein sequence ID" value="RED46121.1"/>
    <property type="molecule type" value="Genomic_DNA"/>
</dbReference>
<sequence length="66" mass="7220">MGAEANNNPEIVEVETLKIACDGDGGAMGHPRVYLTIDPAKSNYVECQYCDRRFVLKEGAKISGHH</sequence>
<dbReference type="OrthoDB" id="7391570at2"/>
<evidence type="ECO:0000313" key="3">
    <source>
        <dbReference type="Proteomes" id="UP000256845"/>
    </source>
</evidence>
<accession>A0A3D9HAB5</accession>
<dbReference type="Gene3D" id="2.60.260.40">
    <property type="entry name" value="q5lls5 like domains"/>
    <property type="match status" value="1"/>
</dbReference>
<dbReference type="AlphaFoldDB" id="A0A3D9HAB5"/>
<reference evidence="2 3" key="1">
    <citation type="submission" date="2018-07" db="EMBL/GenBank/DDBJ databases">
        <title>Genomic Encyclopedia of Type Strains, Phase III (KMG-III): the genomes of soil and plant-associated and newly described type strains.</title>
        <authorList>
            <person name="Whitman W."/>
        </authorList>
    </citation>
    <scope>NUCLEOTIDE SEQUENCE [LARGE SCALE GENOMIC DNA]</scope>
    <source>
        <strain evidence="2 3">CECT 8488</strain>
    </source>
</reference>
<dbReference type="Proteomes" id="UP000256845">
    <property type="component" value="Unassembled WGS sequence"/>
</dbReference>
<gene>
    <name evidence="2" type="ORF">DFP90_11030</name>
</gene>
<name>A0A3D9HAB5_9PROT</name>
<evidence type="ECO:0000259" key="1">
    <source>
        <dbReference type="Pfam" id="PF10276"/>
    </source>
</evidence>
<dbReference type="InterPro" id="IPR019401">
    <property type="entry name" value="Znf_CHCC"/>
</dbReference>
<feature type="domain" description="Zinc finger CHCC-type" evidence="1">
    <location>
        <begin position="18"/>
        <end position="54"/>
    </location>
</feature>
<keyword evidence="3" id="KW-1185">Reference proteome</keyword>
<organism evidence="2 3">
    <name type="scientific">Aestuariispira insulae</name>
    <dbReference type="NCBI Taxonomy" id="1461337"/>
    <lineage>
        <taxon>Bacteria</taxon>
        <taxon>Pseudomonadati</taxon>
        <taxon>Pseudomonadota</taxon>
        <taxon>Alphaproteobacteria</taxon>
        <taxon>Rhodospirillales</taxon>
        <taxon>Kiloniellaceae</taxon>
        <taxon>Aestuariispira</taxon>
    </lineage>
</organism>
<proteinExistence type="predicted"/>
<dbReference type="RefSeq" id="WP_115938265.1">
    <property type="nucleotide sequence ID" value="NZ_QRDW01000010.1"/>
</dbReference>
<dbReference type="Pfam" id="PF10276">
    <property type="entry name" value="zf-CHCC"/>
    <property type="match status" value="1"/>
</dbReference>
<comment type="caution">
    <text evidence="2">The sequence shown here is derived from an EMBL/GenBank/DDBJ whole genome shotgun (WGS) entry which is preliminary data.</text>
</comment>
<protein>
    <submittedName>
        <fullName evidence="2">Putative Zn-finger protein</fullName>
    </submittedName>
</protein>
<evidence type="ECO:0000313" key="2">
    <source>
        <dbReference type="EMBL" id="RED46121.1"/>
    </source>
</evidence>